<name>A0A1G7U0S5_PSEOR</name>
<dbReference type="Proteomes" id="UP000198967">
    <property type="component" value="Unassembled WGS sequence"/>
</dbReference>
<keyword evidence="2 6" id="KW-0812">Transmembrane</keyword>
<dbReference type="InterPro" id="IPR012551">
    <property type="entry name" value="DUF1707_SHOCT-like"/>
</dbReference>
<dbReference type="Pfam" id="PF05154">
    <property type="entry name" value="TM2"/>
    <property type="match status" value="1"/>
</dbReference>
<keyword evidence="4 6" id="KW-0472">Membrane</keyword>
<gene>
    <name evidence="9" type="ORF">SAMN05216377_111196</name>
</gene>
<reference evidence="9 10" key="1">
    <citation type="submission" date="2016-10" db="EMBL/GenBank/DDBJ databases">
        <authorList>
            <person name="de Groot N.N."/>
        </authorList>
    </citation>
    <scope>NUCLEOTIDE SEQUENCE [LARGE SCALE GENOMIC DNA]</scope>
    <source>
        <strain evidence="9 10">CGMCC 4.3143</strain>
    </source>
</reference>
<protein>
    <submittedName>
        <fullName evidence="9">TM2 domain-containing protein</fullName>
    </submittedName>
</protein>
<feature type="domain" description="TM2" evidence="7">
    <location>
        <begin position="148"/>
        <end position="200"/>
    </location>
</feature>
<evidence type="ECO:0000256" key="5">
    <source>
        <dbReference type="SAM" id="MobiDB-lite"/>
    </source>
</evidence>
<dbReference type="STRING" id="366584.SAMN05216377_111196"/>
<evidence type="ECO:0000256" key="3">
    <source>
        <dbReference type="ARBA" id="ARBA00022989"/>
    </source>
</evidence>
<keyword evidence="10" id="KW-1185">Reference proteome</keyword>
<evidence type="ECO:0000259" key="7">
    <source>
        <dbReference type="Pfam" id="PF05154"/>
    </source>
</evidence>
<dbReference type="EMBL" id="FNBE01000011">
    <property type="protein sequence ID" value="SDG40961.1"/>
    <property type="molecule type" value="Genomic_DNA"/>
</dbReference>
<feature type="region of interest" description="Disordered" evidence="5">
    <location>
        <begin position="1"/>
        <end position="28"/>
    </location>
</feature>
<feature type="transmembrane region" description="Helical" evidence="6">
    <location>
        <begin position="176"/>
        <end position="197"/>
    </location>
</feature>
<comment type="subcellular location">
    <subcellularLocation>
        <location evidence="1">Membrane</location>
        <topology evidence="1">Multi-pass membrane protein</topology>
    </subcellularLocation>
</comment>
<evidence type="ECO:0000313" key="10">
    <source>
        <dbReference type="Proteomes" id="UP000198967"/>
    </source>
</evidence>
<evidence type="ECO:0000259" key="8">
    <source>
        <dbReference type="Pfam" id="PF08044"/>
    </source>
</evidence>
<evidence type="ECO:0000256" key="2">
    <source>
        <dbReference type="ARBA" id="ARBA00022692"/>
    </source>
</evidence>
<sequence>MRFGTVGRVTQPEAAPEPEPAASPARPALRIGNAEREEAANALAEHFSHGRLDGDEYADRVGAVWNGKTTTDIAVVFEDLPDPRPAVLRPSPPARPPDLAYSPPAGLPAAFGGGPTYGAPGLPRPTAHLAWQDAPFGREPGTGLPYSDKSKVTAGILQLFLGAVGAGRFYTGHTEIAIAQLIVTIVTFGLGAVWGVADGIVLLAGRNTDPDGRPLRP</sequence>
<evidence type="ECO:0000313" key="9">
    <source>
        <dbReference type="EMBL" id="SDG40961.1"/>
    </source>
</evidence>
<dbReference type="AlphaFoldDB" id="A0A1G7U0S5"/>
<evidence type="ECO:0000256" key="6">
    <source>
        <dbReference type="SAM" id="Phobius"/>
    </source>
</evidence>
<dbReference type="GO" id="GO:0016020">
    <property type="term" value="C:membrane"/>
    <property type="evidence" value="ECO:0007669"/>
    <property type="project" value="UniProtKB-SubCell"/>
</dbReference>
<feature type="transmembrane region" description="Helical" evidence="6">
    <location>
        <begin position="152"/>
        <end position="170"/>
    </location>
</feature>
<dbReference type="InterPro" id="IPR007829">
    <property type="entry name" value="TM2"/>
</dbReference>
<feature type="domain" description="DUF1707" evidence="8">
    <location>
        <begin position="29"/>
        <end position="81"/>
    </location>
</feature>
<organism evidence="9 10">
    <name type="scientific">Pseudonocardia oroxyli</name>
    <dbReference type="NCBI Taxonomy" id="366584"/>
    <lineage>
        <taxon>Bacteria</taxon>
        <taxon>Bacillati</taxon>
        <taxon>Actinomycetota</taxon>
        <taxon>Actinomycetes</taxon>
        <taxon>Pseudonocardiales</taxon>
        <taxon>Pseudonocardiaceae</taxon>
        <taxon>Pseudonocardia</taxon>
    </lineage>
</organism>
<accession>A0A1G7U0S5</accession>
<evidence type="ECO:0000256" key="1">
    <source>
        <dbReference type="ARBA" id="ARBA00004141"/>
    </source>
</evidence>
<evidence type="ECO:0000256" key="4">
    <source>
        <dbReference type="ARBA" id="ARBA00023136"/>
    </source>
</evidence>
<proteinExistence type="predicted"/>
<dbReference type="Pfam" id="PF08044">
    <property type="entry name" value="DUF1707"/>
    <property type="match status" value="1"/>
</dbReference>
<keyword evidence="3 6" id="KW-1133">Transmembrane helix</keyword>